<evidence type="ECO:0000259" key="1">
    <source>
        <dbReference type="Pfam" id="PF01425"/>
    </source>
</evidence>
<protein>
    <recommendedName>
        <fullName evidence="1">Amidase domain-containing protein</fullName>
    </recommendedName>
</protein>
<dbReference type="AlphaFoldDB" id="A0A7J7KMJ7"/>
<feature type="domain" description="Amidase" evidence="1">
    <location>
        <begin position="68"/>
        <end position="176"/>
    </location>
</feature>
<dbReference type="Proteomes" id="UP000593567">
    <property type="component" value="Unassembled WGS sequence"/>
</dbReference>
<proteinExistence type="predicted"/>
<dbReference type="PANTHER" id="PTHR11895">
    <property type="entry name" value="TRANSAMIDASE"/>
    <property type="match status" value="1"/>
</dbReference>
<dbReference type="Pfam" id="PF01425">
    <property type="entry name" value="Amidase"/>
    <property type="match status" value="1"/>
</dbReference>
<sequence>MGNPLATMNCTVCQQCSILKQAFKSRAHDLSPTVKAVSLFGEYLKRKDGKLKCYMLTAANILSGSALVGRAINCRPVLRKAYNDMLEKYDALIMPTIPFVAARLPAAELTPVEFVKYTVFNTGNTAPFNATGHPALTINVGNVPPEDADPMKQDDATKLPVGLQIVCKHYEEVKLLDIAFGVEKIVAQESKSSS</sequence>
<name>A0A7J7KMJ7_BUGNE</name>
<dbReference type="OrthoDB" id="421993at2759"/>
<evidence type="ECO:0000313" key="3">
    <source>
        <dbReference type="Proteomes" id="UP000593567"/>
    </source>
</evidence>
<dbReference type="GO" id="GO:0003824">
    <property type="term" value="F:catalytic activity"/>
    <property type="evidence" value="ECO:0007669"/>
    <property type="project" value="InterPro"/>
</dbReference>
<accession>A0A7J7KMJ7</accession>
<dbReference type="Gene3D" id="3.90.1300.10">
    <property type="entry name" value="Amidase signature (AS) domain"/>
    <property type="match status" value="1"/>
</dbReference>
<reference evidence="2" key="1">
    <citation type="submission" date="2020-06" db="EMBL/GenBank/DDBJ databases">
        <title>Draft genome of Bugula neritina, a colonial animal packing powerful symbionts and potential medicines.</title>
        <authorList>
            <person name="Rayko M."/>
        </authorList>
    </citation>
    <scope>NUCLEOTIDE SEQUENCE [LARGE SCALE GENOMIC DNA]</scope>
    <source>
        <strain evidence="2">Kwan_BN1</strain>
    </source>
</reference>
<gene>
    <name evidence="2" type="ORF">EB796_002331</name>
</gene>
<organism evidence="2 3">
    <name type="scientific">Bugula neritina</name>
    <name type="common">Brown bryozoan</name>
    <name type="synonym">Sertularia neritina</name>
    <dbReference type="NCBI Taxonomy" id="10212"/>
    <lineage>
        <taxon>Eukaryota</taxon>
        <taxon>Metazoa</taxon>
        <taxon>Spiralia</taxon>
        <taxon>Lophotrochozoa</taxon>
        <taxon>Bryozoa</taxon>
        <taxon>Gymnolaemata</taxon>
        <taxon>Cheilostomatida</taxon>
        <taxon>Flustrina</taxon>
        <taxon>Buguloidea</taxon>
        <taxon>Bugulidae</taxon>
        <taxon>Bugula</taxon>
    </lineage>
</organism>
<dbReference type="InterPro" id="IPR036928">
    <property type="entry name" value="AS_sf"/>
</dbReference>
<comment type="caution">
    <text evidence="2">The sequence shown here is derived from an EMBL/GenBank/DDBJ whole genome shotgun (WGS) entry which is preliminary data.</text>
</comment>
<dbReference type="PANTHER" id="PTHR11895:SF170">
    <property type="entry name" value="AMIDASE"/>
    <property type="match status" value="1"/>
</dbReference>
<dbReference type="InterPro" id="IPR023631">
    <property type="entry name" value="Amidase_dom"/>
</dbReference>
<dbReference type="InterPro" id="IPR000120">
    <property type="entry name" value="Amidase"/>
</dbReference>
<keyword evidence="3" id="KW-1185">Reference proteome</keyword>
<evidence type="ECO:0000313" key="2">
    <source>
        <dbReference type="EMBL" id="KAF6039367.1"/>
    </source>
</evidence>
<dbReference type="EMBL" id="VXIV02000272">
    <property type="protein sequence ID" value="KAF6039367.1"/>
    <property type="molecule type" value="Genomic_DNA"/>
</dbReference>
<dbReference type="SUPFAM" id="SSF75304">
    <property type="entry name" value="Amidase signature (AS) enzymes"/>
    <property type="match status" value="1"/>
</dbReference>